<reference evidence="7" key="2">
    <citation type="submission" date="2025-08" db="UniProtKB">
        <authorList>
            <consortium name="Ensembl"/>
        </authorList>
    </citation>
    <scope>IDENTIFICATION</scope>
    <source>
        <strain evidence="7">Isolate ISIS603380</strain>
    </source>
</reference>
<dbReference type="GO" id="GO:0044183">
    <property type="term" value="F:protein folding chaperone"/>
    <property type="evidence" value="ECO:0007669"/>
    <property type="project" value="TreeGrafter"/>
</dbReference>
<keyword evidence="3" id="KW-0143">Chaperone</keyword>
<evidence type="ECO:0000256" key="4">
    <source>
        <dbReference type="ARBA" id="ARBA00024667"/>
    </source>
</evidence>
<reference evidence="7 8" key="1">
    <citation type="submission" date="2009-06" db="EMBL/GenBank/DDBJ databases">
        <title>The Genome Sequence of Loxodonta africana (African elephant).</title>
        <authorList>
            <person name="Di Palma F."/>
            <person name="Heiman D."/>
            <person name="Young S."/>
            <person name="Johnson J."/>
            <person name="Lander E.S."/>
            <person name="Lindblad-Toh K."/>
        </authorList>
    </citation>
    <scope>NUCLEOTIDE SEQUENCE [LARGE SCALE GENOMIC DNA]</scope>
    <source>
        <strain evidence="7 8">Isolate ISIS603380</strain>
    </source>
</reference>
<accession>G3U681</accession>
<dbReference type="GeneTree" id="ENSGT00390000009786"/>
<sequence length="120" mass="13953">SHPMDLELKKTFSELQAKAIDTQQQVKLADIQAEELSRTKKHAYLTDTEIMTLVDDTNMYEGIERKFIPQSKEVIHNHLLEKQKVAEEKTKELEGKNKSIDQSLQVAHQSQERLQPRARQ</sequence>
<dbReference type="eggNOG" id="KOG3501">
    <property type="taxonomic scope" value="Eukaryota"/>
</dbReference>
<dbReference type="AlphaFoldDB" id="G3U681"/>
<dbReference type="InParanoid" id="G3U681"/>
<name>G3U681_LOXAF</name>
<dbReference type="GO" id="GO:0051082">
    <property type="term" value="F:unfolded protein binding"/>
    <property type="evidence" value="ECO:0007669"/>
    <property type="project" value="InterPro"/>
</dbReference>
<evidence type="ECO:0000256" key="3">
    <source>
        <dbReference type="ARBA" id="ARBA00023186"/>
    </source>
</evidence>
<dbReference type="Pfam" id="PF01920">
    <property type="entry name" value="Prefoldin_2"/>
    <property type="match status" value="1"/>
</dbReference>
<feature type="compositionally biased region" description="Basic and acidic residues" evidence="6">
    <location>
        <begin position="90"/>
        <end position="99"/>
    </location>
</feature>
<dbReference type="Ensembl" id="ENSLAFT00000035244.1">
    <property type="protein sequence ID" value="ENSLAFP00000023339.1"/>
    <property type="gene ID" value="ENSLAFG00000030198.1"/>
</dbReference>
<dbReference type="OMA" id="DEINMYE"/>
<dbReference type="PANTHER" id="PTHR20903:SF0">
    <property type="entry name" value="PREFOLDIN SUBUNIT 1"/>
    <property type="match status" value="1"/>
</dbReference>
<comment type="function">
    <text evidence="4">Binds specifically to cytosolic chaperonin (c-CPN) and transfers target proteins to it. Binds to nascent polypeptide chain and promotes folding in an environment in which there are many competing pathways for nonnative proteins.</text>
</comment>
<evidence type="ECO:0000256" key="1">
    <source>
        <dbReference type="ARBA" id="ARBA00008045"/>
    </source>
</evidence>
<dbReference type="Gene3D" id="1.10.287.370">
    <property type="match status" value="1"/>
</dbReference>
<dbReference type="STRING" id="9785.ENSLAFP00000023339"/>
<evidence type="ECO:0000256" key="5">
    <source>
        <dbReference type="ARBA" id="ARBA00039325"/>
    </source>
</evidence>
<dbReference type="SUPFAM" id="SSF46579">
    <property type="entry name" value="Prefoldin"/>
    <property type="match status" value="1"/>
</dbReference>
<dbReference type="InterPro" id="IPR009053">
    <property type="entry name" value="Prefoldin"/>
</dbReference>
<comment type="subunit">
    <text evidence="2">Heterohexamer of two PFD-alpha type and four PFD-beta type subunits.</text>
</comment>
<evidence type="ECO:0000313" key="7">
    <source>
        <dbReference type="Ensembl" id="ENSLAFP00000023339.1"/>
    </source>
</evidence>
<dbReference type="HOGENOM" id="CLU_122140_2_0_1"/>
<protein>
    <recommendedName>
        <fullName evidence="5">Prefoldin subunit 1</fullName>
    </recommendedName>
</protein>
<reference evidence="7" key="3">
    <citation type="submission" date="2025-09" db="UniProtKB">
        <authorList>
            <consortium name="Ensembl"/>
        </authorList>
    </citation>
    <scope>IDENTIFICATION</scope>
    <source>
        <strain evidence="7">Isolate ISIS603380</strain>
    </source>
</reference>
<proteinExistence type="inferred from homology"/>
<organism evidence="7 8">
    <name type="scientific">Loxodonta africana</name>
    <name type="common">African elephant</name>
    <dbReference type="NCBI Taxonomy" id="9785"/>
    <lineage>
        <taxon>Eukaryota</taxon>
        <taxon>Metazoa</taxon>
        <taxon>Chordata</taxon>
        <taxon>Craniata</taxon>
        <taxon>Vertebrata</taxon>
        <taxon>Euteleostomi</taxon>
        <taxon>Mammalia</taxon>
        <taxon>Eutheria</taxon>
        <taxon>Afrotheria</taxon>
        <taxon>Proboscidea</taxon>
        <taxon>Elephantidae</taxon>
        <taxon>Loxodonta</taxon>
    </lineage>
</organism>
<feature type="compositionally biased region" description="Basic and acidic residues" evidence="6">
    <location>
        <begin position="110"/>
        <end position="120"/>
    </location>
</feature>
<dbReference type="InterPro" id="IPR002777">
    <property type="entry name" value="PFD_beta-like"/>
</dbReference>
<feature type="region of interest" description="Disordered" evidence="6">
    <location>
        <begin position="90"/>
        <end position="120"/>
    </location>
</feature>
<evidence type="ECO:0000256" key="2">
    <source>
        <dbReference type="ARBA" id="ARBA00011695"/>
    </source>
</evidence>
<dbReference type="Proteomes" id="UP000007646">
    <property type="component" value="Unassembled WGS sequence"/>
</dbReference>
<dbReference type="PANTHER" id="PTHR20903">
    <property type="entry name" value="PREFOLDIN SUBUNIT 1-RELATED"/>
    <property type="match status" value="1"/>
</dbReference>
<comment type="similarity">
    <text evidence="1">Belongs to the prefoldin subunit beta family.</text>
</comment>
<evidence type="ECO:0000256" key="6">
    <source>
        <dbReference type="SAM" id="MobiDB-lite"/>
    </source>
</evidence>
<dbReference type="GO" id="GO:0016272">
    <property type="term" value="C:prefoldin complex"/>
    <property type="evidence" value="ECO:0007669"/>
    <property type="project" value="InterPro"/>
</dbReference>
<feature type="compositionally biased region" description="Polar residues" evidence="6">
    <location>
        <begin position="100"/>
        <end position="109"/>
    </location>
</feature>
<dbReference type="GO" id="GO:0005737">
    <property type="term" value="C:cytoplasm"/>
    <property type="evidence" value="ECO:0007669"/>
    <property type="project" value="TreeGrafter"/>
</dbReference>
<evidence type="ECO:0000313" key="8">
    <source>
        <dbReference type="Proteomes" id="UP000007646"/>
    </source>
</evidence>
<keyword evidence="8" id="KW-1185">Reference proteome</keyword>